<feature type="domain" description="Response regulatory" evidence="2">
    <location>
        <begin position="3"/>
        <end position="53"/>
    </location>
</feature>
<name>A0A5N8HFQ2_ECOLX</name>
<accession>A0A5N8HFQ2</accession>
<evidence type="ECO:0000259" key="2">
    <source>
        <dbReference type="PROSITE" id="PS50110"/>
    </source>
</evidence>
<evidence type="ECO:0000256" key="1">
    <source>
        <dbReference type="PROSITE-ProRule" id="PRU00169"/>
    </source>
</evidence>
<dbReference type="GO" id="GO:0000160">
    <property type="term" value="P:phosphorelay signal transduction system"/>
    <property type="evidence" value="ECO:0007669"/>
    <property type="project" value="InterPro"/>
</dbReference>
<sequence length="53" mass="5550">MITVALIDDHLIVRSGFAQLLGLEPDLQVVAEFGSGREALAGLPGRGVQVCIC</sequence>
<dbReference type="SUPFAM" id="SSF52172">
    <property type="entry name" value="CheY-like"/>
    <property type="match status" value="1"/>
</dbReference>
<dbReference type="PROSITE" id="PS50110">
    <property type="entry name" value="RESPONSE_REGULATORY"/>
    <property type="match status" value="1"/>
</dbReference>
<reference evidence="3 4" key="1">
    <citation type="submission" date="2019-08" db="EMBL/GenBank/DDBJ databases">
        <title>Identification of Water Treatment Resistant and Multidrug Resistant Urinary Pathogenic Escherichia coli in Wastewater.</title>
        <authorList>
            <person name="Neumann N."/>
        </authorList>
    </citation>
    <scope>NUCLEOTIDE SEQUENCE [LARGE SCALE GENOMIC DNA]</scope>
    <source>
        <strain evidence="3 4">WU2356</strain>
    </source>
</reference>
<dbReference type="AlphaFoldDB" id="A0A5N8HFQ2"/>
<dbReference type="EMBL" id="VOTT01000322">
    <property type="protein sequence ID" value="MPU50104.1"/>
    <property type="molecule type" value="Genomic_DNA"/>
</dbReference>
<feature type="non-terminal residue" evidence="3">
    <location>
        <position position="53"/>
    </location>
</feature>
<evidence type="ECO:0000313" key="3">
    <source>
        <dbReference type="EMBL" id="MPU50104.1"/>
    </source>
</evidence>
<comment type="caution">
    <text evidence="1">Lacks conserved residue(s) required for the propagation of feature annotation.</text>
</comment>
<proteinExistence type="predicted"/>
<dbReference type="InterPro" id="IPR001789">
    <property type="entry name" value="Sig_transdc_resp-reg_receiver"/>
</dbReference>
<protein>
    <submittedName>
        <fullName evidence="3">Response regulator</fullName>
    </submittedName>
</protein>
<gene>
    <name evidence="3" type="ORF">FVB16_14960</name>
</gene>
<evidence type="ECO:0000313" key="4">
    <source>
        <dbReference type="Proteomes" id="UP000392867"/>
    </source>
</evidence>
<organism evidence="3 4">
    <name type="scientific">Escherichia coli</name>
    <dbReference type="NCBI Taxonomy" id="562"/>
    <lineage>
        <taxon>Bacteria</taxon>
        <taxon>Pseudomonadati</taxon>
        <taxon>Pseudomonadota</taxon>
        <taxon>Gammaproteobacteria</taxon>
        <taxon>Enterobacterales</taxon>
        <taxon>Enterobacteriaceae</taxon>
        <taxon>Escherichia</taxon>
    </lineage>
</organism>
<dbReference type="Gene3D" id="3.40.50.2300">
    <property type="match status" value="1"/>
</dbReference>
<dbReference type="InterPro" id="IPR011006">
    <property type="entry name" value="CheY-like_superfamily"/>
</dbReference>
<dbReference type="Proteomes" id="UP000392867">
    <property type="component" value="Unassembled WGS sequence"/>
</dbReference>
<comment type="caution">
    <text evidence="3">The sequence shown here is derived from an EMBL/GenBank/DDBJ whole genome shotgun (WGS) entry which is preliminary data.</text>
</comment>